<dbReference type="AlphaFoldDB" id="A0A0N4WRA7"/>
<keyword evidence="3" id="KW-1185">Reference proteome</keyword>
<evidence type="ECO:0000313" key="3">
    <source>
        <dbReference type="Proteomes" id="UP000268014"/>
    </source>
</evidence>
<dbReference type="OrthoDB" id="5829915at2759"/>
<feature type="transmembrane region" description="Helical" evidence="1">
    <location>
        <begin position="39"/>
        <end position="57"/>
    </location>
</feature>
<name>A0A0N4WRA7_HAEPC</name>
<evidence type="ECO:0000313" key="2">
    <source>
        <dbReference type="EMBL" id="VDO51457.1"/>
    </source>
</evidence>
<sequence length="100" mass="11307">MSNTVPVFVLNFALSTMIIAMDLLIIFIGIRTKEIRRLLVLHIIFFSMGMDILAYVNEAVHDVPSYDLDKDIFEGQFIRGIISSWLIGIIAWMPGSFEAA</sequence>
<gene>
    <name evidence="2" type="ORF">HPLM_LOCUS14004</name>
</gene>
<evidence type="ECO:0000313" key="4">
    <source>
        <dbReference type="WBParaSite" id="HPLM_0001401201-mRNA-1"/>
    </source>
</evidence>
<feature type="transmembrane region" description="Helical" evidence="1">
    <location>
        <begin position="77"/>
        <end position="97"/>
    </location>
</feature>
<dbReference type="WBParaSite" id="HPLM_0001401201-mRNA-1">
    <property type="protein sequence ID" value="HPLM_0001401201-mRNA-1"/>
    <property type="gene ID" value="HPLM_0001401201"/>
</dbReference>
<keyword evidence="1" id="KW-0812">Transmembrane</keyword>
<dbReference type="Proteomes" id="UP000268014">
    <property type="component" value="Unassembled WGS sequence"/>
</dbReference>
<reference evidence="2 3" key="2">
    <citation type="submission" date="2018-11" db="EMBL/GenBank/DDBJ databases">
        <authorList>
            <consortium name="Pathogen Informatics"/>
        </authorList>
    </citation>
    <scope>NUCLEOTIDE SEQUENCE [LARGE SCALE GENOMIC DNA]</scope>
    <source>
        <strain evidence="2 3">MHpl1</strain>
    </source>
</reference>
<keyword evidence="1" id="KW-1133">Transmembrane helix</keyword>
<protein>
    <submittedName>
        <fullName evidence="4">7TM_GPCR_Srx domain-containing protein</fullName>
    </submittedName>
</protein>
<dbReference type="EMBL" id="UZAF01018412">
    <property type="protein sequence ID" value="VDO51457.1"/>
    <property type="molecule type" value="Genomic_DNA"/>
</dbReference>
<organism evidence="4">
    <name type="scientific">Haemonchus placei</name>
    <name type="common">Barber's pole worm</name>
    <dbReference type="NCBI Taxonomy" id="6290"/>
    <lineage>
        <taxon>Eukaryota</taxon>
        <taxon>Metazoa</taxon>
        <taxon>Ecdysozoa</taxon>
        <taxon>Nematoda</taxon>
        <taxon>Chromadorea</taxon>
        <taxon>Rhabditida</taxon>
        <taxon>Rhabditina</taxon>
        <taxon>Rhabditomorpha</taxon>
        <taxon>Strongyloidea</taxon>
        <taxon>Trichostrongylidae</taxon>
        <taxon>Haemonchus</taxon>
    </lineage>
</organism>
<proteinExistence type="predicted"/>
<keyword evidence="1" id="KW-0472">Membrane</keyword>
<feature type="transmembrane region" description="Helical" evidence="1">
    <location>
        <begin position="6"/>
        <end position="27"/>
    </location>
</feature>
<accession>A0A0N4WRA7</accession>
<reference evidence="4" key="1">
    <citation type="submission" date="2017-02" db="UniProtKB">
        <authorList>
            <consortium name="WormBaseParasite"/>
        </authorList>
    </citation>
    <scope>IDENTIFICATION</scope>
</reference>
<evidence type="ECO:0000256" key="1">
    <source>
        <dbReference type="SAM" id="Phobius"/>
    </source>
</evidence>